<proteinExistence type="predicted"/>
<dbReference type="InterPro" id="IPR012854">
    <property type="entry name" value="Cu_amine_oxidase-like_N"/>
</dbReference>
<keyword evidence="1" id="KW-0378">Hydrolase</keyword>
<dbReference type="PANTHER" id="PTHR30404">
    <property type="entry name" value="N-ACETYLMURAMOYL-L-ALANINE AMIDASE"/>
    <property type="match status" value="1"/>
</dbReference>
<dbReference type="GO" id="GO:0009253">
    <property type="term" value="P:peptidoglycan catabolic process"/>
    <property type="evidence" value="ECO:0007669"/>
    <property type="project" value="InterPro"/>
</dbReference>
<dbReference type="EMBL" id="CP040396">
    <property type="protein sequence ID" value="QCT02628.1"/>
    <property type="molecule type" value="Genomic_DNA"/>
</dbReference>
<dbReference type="CDD" id="cd02696">
    <property type="entry name" value="MurNAc-LAA"/>
    <property type="match status" value="1"/>
</dbReference>
<dbReference type="Pfam" id="PF11741">
    <property type="entry name" value="AMIN"/>
    <property type="match status" value="1"/>
</dbReference>
<dbReference type="KEGG" id="palo:E6C60_1913"/>
<keyword evidence="4" id="KW-1185">Reference proteome</keyword>
<dbReference type="Gene3D" id="3.40.630.40">
    <property type="entry name" value="Zn-dependent exopeptidases"/>
    <property type="match status" value="1"/>
</dbReference>
<dbReference type="InterPro" id="IPR002508">
    <property type="entry name" value="MurNAc-LAA_cat"/>
</dbReference>
<sequence>MFLVLFLLSLGSAGKAEASGAKIYLDGEQLNLPSGVKVLNVNNSIMVPIRVISENLGYEVKWEKSTQTVSVLDSVTAVHMNVGKTQSQVNGIEVQMSIPPMLQGGTTLVPLRFVSTEMGMDIEWDNQIKAVYLTSSAPPVATEPVQVSPPPAGSVGSNPGAVTPVEEVTPVSALASVDGISFVDNQLLIAVSGKVTPKVFSIPSPDRIVVDLPQSFLSSSFAGSDQQVGKETILPLEGYPDVKQIRYARFSASPETVRVVLDLHTSKAYELTHQNGLITLNLNIEQTAAPAEPASSGKKIVVIDAGHGDGDPGAPSVNKRWEKDFNLAVAQKVGKLLEKETQIEVVLTRSNDTFLELKDRVKIANNLKADVFVSIHGNSNNSSSANGTETFYTRDASLSFAKIMHSHLSKATGLKNRGVSYGNFHVTRETSMPAVLLEIGFLSNKGDETQMFKEDFQNRVAQSIVDGIKEYLKVQ</sequence>
<evidence type="ECO:0000256" key="1">
    <source>
        <dbReference type="ARBA" id="ARBA00022801"/>
    </source>
</evidence>
<dbReference type="Gene3D" id="3.30.457.10">
    <property type="entry name" value="Copper amine oxidase-like, N-terminal domain"/>
    <property type="match status" value="1"/>
</dbReference>
<dbReference type="GO" id="GO:0030288">
    <property type="term" value="C:outer membrane-bounded periplasmic space"/>
    <property type="evidence" value="ECO:0007669"/>
    <property type="project" value="TreeGrafter"/>
</dbReference>
<reference evidence="3 4" key="1">
    <citation type="submission" date="2019-05" db="EMBL/GenBank/DDBJ databases">
        <authorList>
            <person name="Chen C."/>
        </authorList>
    </citation>
    <scope>NUCLEOTIDE SEQUENCE [LARGE SCALE GENOMIC DNA]</scope>
    <source>
        <strain evidence="3 4">HB172198</strain>
    </source>
</reference>
<dbReference type="InterPro" id="IPR021731">
    <property type="entry name" value="AMIN_dom"/>
</dbReference>
<accession>A0A4P8XJR9</accession>
<evidence type="ECO:0000313" key="3">
    <source>
        <dbReference type="EMBL" id="QCT02628.1"/>
    </source>
</evidence>
<dbReference type="SMART" id="SM00646">
    <property type="entry name" value="Ami_3"/>
    <property type="match status" value="1"/>
</dbReference>
<evidence type="ECO:0000259" key="2">
    <source>
        <dbReference type="SMART" id="SM00646"/>
    </source>
</evidence>
<dbReference type="SUPFAM" id="SSF53187">
    <property type="entry name" value="Zn-dependent exopeptidases"/>
    <property type="match status" value="1"/>
</dbReference>
<dbReference type="Pfam" id="PF07833">
    <property type="entry name" value="Cu_amine_oxidN1"/>
    <property type="match status" value="1"/>
</dbReference>
<gene>
    <name evidence="3" type="ORF">E6C60_1913</name>
</gene>
<dbReference type="SUPFAM" id="SSF55383">
    <property type="entry name" value="Copper amine oxidase, domain N"/>
    <property type="match status" value="1"/>
</dbReference>
<dbReference type="InterPro" id="IPR050695">
    <property type="entry name" value="N-acetylmuramoyl_amidase_3"/>
</dbReference>
<dbReference type="PANTHER" id="PTHR30404:SF0">
    <property type="entry name" value="N-ACETYLMURAMOYL-L-ALANINE AMIDASE AMIC"/>
    <property type="match status" value="1"/>
</dbReference>
<evidence type="ECO:0000313" key="4">
    <source>
        <dbReference type="Proteomes" id="UP000300879"/>
    </source>
</evidence>
<protein>
    <submittedName>
        <fullName evidence="3">N-acetylmuramoyl-L-alanine amidase</fullName>
    </submittedName>
</protein>
<dbReference type="Proteomes" id="UP000300879">
    <property type="component" value="Chromosome"/>
</dbReference>
<dbReference type="Gene3D" id="2.60.40.3500">
    <property type="match status" value="1"/>
</dbReference>
<feature type="domain" description="MurNAc-LAA" evidence="2">
    <location>
        <begin position="361"/>
        <end position="469"/>
    </location>
</feature>
<dbReference type="AlphaFoldDB" id="A0A4P8XJR9"/>
<organism evidence="3 4">
    <name type="scientific">Paenibacillus algicola</name>
    <dbReference type="NCBI Taxonomy" id="2565926"/>
    <lineage>
        <taxon>Bacteria</taxon>
        <taxon>Bacillati</taxon>
        <taxon>Bacillota</taxon>
        <taxon>Bacilli</taxon>
        <taxon>Bacillales</taxon>
        <taxon>Paenibacillaceae</taxon>
        <taxon>Paenibacillus</taxon>
    </lineage>
</organism>
<dbReference type="GO" id="GO:0008745">
    <property type="term" value="F:N-acetylmuramoyl-L-alanine amidase activity"/>
    <property type="evidence" value="ECO:0007669"/>
    <property type="project" value="InterPro"/>
</dbReference>
<dbReference type="Pfam" id="PF01520">
    <property type="entry name" value="Amidase_3"/>
    <property type="match status" value="1"/>
</dbReference>
<dbReference type="InterPro" id="IPR036582">
    <property type="entry name" value="Mao_N_sf"/>
</dbReference>
<name>A0A4P8XJR9_9BACL</name>